<keyword evidence="7" id="KW-0539">Nucleus</keyword>
<dbReference type="PANTHER" id="PTHR24404:SF114">
    <property type="entry name" value="KLUMPFUSS, ISOFORM B-RELATED"/>
    <property type="match status" value="1"/>
</dbReference>
<keyword evidence="11" id="KW-1185">Reference proteome</keyword>
<protein>
    <recommendedName>
        <fullName evidence="9">C2H2-type domain-containing protein</fullName>
    </recommendedName>
</protein>
<evidence type="ECO:0000313" key="11">
    <source>
        <dbReference type="Proteomes" id="UP001152759"/>
    </source>
</evidence>
<dbReference type="GO" id="GO:0005634">
    <property type="term" value="C:nucleus"/>
    <property type="evidence" value="ECO:0007669"/>
    <property type="project" value="UniProtKB-SubCell"/>
</dbReference>
<evidence type="ECO:0000256" key="3">
    <source>
        <dbReference type="ARBA" id="ARBA00022737"/>
    </source>
</evidence>
<feature type="domain" description="C2H2-type" evidence="9">
    <location>
        <begin position="245"/>
        <end position="271"/>
    </location>
</feature>
<dbReference type="InterPro" id="IPR013087">
    <property type="entry name" value="Znf_C2H2_type"/>
</dbReference>
<dbReference type="GO" id="GO:0008270">
    <property type="term" value="F:zinc ion binding"/>
    <property type="evidence" value="ECO:0007669"/>
    <property type="project" value="UniProtKB-KW"/>
</dbReference>
<keyword evidence="4 8" id="KW-0863">Zinc-finger</keyword>
<evidence type="ECO:0000313" key="10">
    <source>
        <dbReference type="EMBL" id="CAH0394907.1"/>
    </source>
</evidence>
<feature type="domain" description="C2H2-type" evidence="9">
    <location>
        <begin position="86"/>
        <end position="110"/>
    </location>
</feature>
<dbReference type="AlphaFoldDB" id="A0A9P0AMD7"/>
<feature type="domain" description="C2H2-type" evidence="9">
    <location>
        <begin position="129"/>
        <end position="156"/>
    </location>
</feature>
<dbReference type="SUPFAM" id="SSF57667">
    <property type="entry name" value="beta-beta-alpha zinc fingers"/>
    <property type="match status" value="4"/>
</dbReference>
<evidence type="ECO:0000256" key="4">
    <source>
        <dbReference type="ARBA" id="ARBA00022771"/>
    </source>
</evidence>
<accession>A0A9P0AMD7</accession>
<dbReference type="PROSITE" id="PS00028">
    <property type="entry name" value="ZINC_FINGER_C2H2_1"/>
    <property type="match status" value="5"/>
</dbReference>
<dbReference type="EMBL" id="OU963869">
    <property type="protein sequence ID" value="CAH0394907.1"/>
    <property type="molecule type" value="Genomic_DNA"/>
</dbReference>
<dbReference type="GO" id="GO:0003700">
    <property type="term" value="F:DNA-binding transcription factor activity"/>
    <property type="evidence" value="ECO:0007669"/>
    <property type="project" value="TreeGrafter"/>
</dbReference>
<feature type="domain" description="C2H2-type" evidence="9">
    <location>
        <begin position="157"/>
        <end position="187"/>
    </location>
</feature>
<proteinExistence type="predicted"/>
<dbReference type="FunFam" id="3.30.160.60:FF:000446">
    <property type="entry name" value="Zinc finger protein"/>
    <property type="match status" value="1"/>
</dbReference>
<dbReference type="PANTHER" id="PTHR24404">
    <property type="entry name" value="ZINC FINGER PROTEIN"/>
    <property type="match status" value="1"/>
</dbReference>
<gene>
    <name evidence="10" type="ORF">BEMITA_LOCUS13154</name>
</gene>
<dbReference type="SMART" id="SM00355">
    <property type="entry name" value="ZnF_C2H2"/>
    <property type="match status" value="7"/>
</dbReference>
<dbReference type="GO" id="GO:0000978">
    <property type="term" value="F:RNA polymerase II cis-regulatory region sequence-specific DNA binding"/>
    <property type="evidence" value="ECO:0007669"/>
    <property type="project" value="TreeGrafter"/>
</dbReference>
<dbReference type="FunFam" id="3.30.160.60:FF:000145">
    <property type="entry name" value="Zinc finger protein 574"/>
    <property type="match status" value="1"/>
</dbReference>
<dbReference type="PROSITE" id="PS50157">
    <property type="entry name" value="ZINC_FINGER_C2H2_2"/>
    <property type="match status" value="7"/>
</dbReference>
<comment type="subcellular location">
    <subcellularLocation>
        <location evidence="1">Nucleus</location>
    </subcellularLocation>
</comment>
<feature type="domain" description="C2H2-type" evidence="9">
    <location>
        <begin position="46"/>
        <end position="73"/>
    </location>
</feature>
<keyword evidence="6" id="KW-0238">DNA-binding</keyword>
<keyword evidence="3" id="KW-0677">Repeat</keyword>
<evidence type="ECO:0000256" key="6">
    <source>
        <dbReference type="ARBA" id="ARBA00023125"/>
    </source>
</evidence>
<evidence type="ECO:0000259" key="9">
    <source>
        <dbReference type="PROSITE" id="PS50157"/>
    </source>
</evidence>
<reference evidence="10" key="1">
    <citation type="submission" date="2021-12" db="EMBL/GenBank/DDBJ databases">
        <authorList>
            <person name="King R."/>
        </authorList>
    </citation>
    <scope>NUCLEOTIDE SEQUENCE</scope>
</reference>
<organism evidence="10 11">
    <name type="scientific">Bemisia tabaci</name>
    <name type="common">Sweetpotato whitefly</name>
    <name type="synonym">Aleurodes tabaci</name>
    <dbReference type="NCBI Taxonomy" id="7038"/>
    <lineage>
        <taxon>Eukaryota</taxon>
        <taxon>Metazoa</taxon>
        <taxon>Ecdysozoa</taxon>
        <taxon>Arthropoda</taxon>
        <taxon>Hexapoda</taxon>
        <taxon>Insecta</taxon>
        <taxon>Pterygota</taxon>
        <taxon>Neoptera</taxon>
        <taxon>Paraneoptera</taxon>
        <taxon>Hemiptera</taxon>
        <taxon>Sternorrhyncha</taxon>
        <taxon>Aleyrodoidea</taxon>
        <taxon>Aleyrodidae</taxon>
        <taxon>Aleyrodinae</taxon>
        <taxon>Bemisia</taxon>
    </lineage>
</organism>
<dbReference type="Pfam" id="PF12874">
    <property type="entry name" value="zf-met"/>
    <property type="match status" value="1"/>
</dbReference>
<evidence type="ECO:0000256" key="1">
    <source>
        <dbReference type="ARBA" id="ARBA00004123"/>
    </source>
</evidence>
<evidence type="ECO:0000256" key="8">
    <source>
        <dbReference type="PROSITE-ProRule" id="PRU00042"/>
    </source>
</evidence>
<evidence type="ECO:0000256" key="7">
    <source>
        <dbReference type="ARBA" id="ARBA00023242"/>
    </source>
</evidence>
<dbReference type="Pfam" id="PF00096">
    <property type="entry name" value="zf-C2H2"/>
    <property type="match status" value="4"/>
</dbReference>
<dbReference type="GO" id="GO:0006357">
    <property type="term" value="P:regulation of transcription by RNA polymerase II"/>
    <property type="evidence" value="ECO:0007669"/>
    <property type="project" value="TreeGrafter"/>
</dbReference>
<evidence type="ECO:0000256" key="5">
    <source>
        <dbReference type="ARBA" id="ARBA00022833"/>
    </source>
</evidence>
<keyword evidence="5" id="KW-0862">Zinc</keyword>
<feature type="domain" description="C2H2-type" evidence="9">
    <location>
        <begin position="188"/>
        <end position="216"/>
    </location>
</feature>
<name>A0A9P0AMD7_BEMTA</name>
<keyword evidence="2" id="KW-0479">Metal-binding</keyword>
<dbReference type="InterPro" id="IPR050589">
    <property type="entry name" value="Ikaros_C2H2-ZF"/>
</dbReference>
<dbReference type="InterPro" id="IPR036236">
    <property type="entry name" value="Znf_C2H2_sf"/>
</dbReference>
<feature type="domain" description="C2H2-type" evidence="9">
    <location>
        <begin position="217"/>
        <end position="244"/>
    </location>
</feature>
<dbReference type="Proteomes" id="UP001152759">
    <property type="component" value="Chromosome 8"/>
</dbReference>
<sequence>MAVAFAPVDVVYLFYADGTEARRSRKPVVFLSGDRINSEPNTERTFKCYECGLEFEEKSDFVAHWLEHVRGKVKQTSKKKKKTGPFKCKICKTKFKKKSTLKKHLRKGCHPSTGVPNASPEAQGQTELYSCSFCDYVATYQSQIKTHLVIHSDLRPFKCDLCTAAFKINYNLKKHTRECHTHSEERPFKCDECPNAFKNRSALNNHKASIHSDLRPFKCNFCDASFKLKAVLTSHQRVHFNLRPYPCDLCDYFARRKEHLNKHKRRIHNME</sequence>
<evidence type="ECO:0000256" key="2">
    <source>
        <dbReference type="ARBA" id="ARBA00022723"/>
    </source>
</evidence>
<dbReference type="Gene3D" id="3.30.160.60">
    <property type="entry name" value="Classic Zinc Finger"/>
    <property type="match status" value="5"/>
</dbReference>